<dbReference type="EMBL" id="QYTW02000004">
    <property type="protein sequence ID" value="RST60420.1"/>
    <property type="molecule type" value="Genomic_DNA"/>
</dbReference>
<dbReference type="Proteomes" id="UP000680670">
    <property type="component" value="Unassembled WGS sequence"/>
</dbReference>
<accession>A0A429XAI7</accession>
<keyword evidence="5" id="KW-1185">Reference proteome</keyword>
<evidence type="ECO:0000256" key="1">
    <source>
        <dbReference type="SAM" id="Phobius"/>
    </source>
</evidence>
<feature type="transmembrane region" description="Helical" evidence="1">
    <location>
        <begin position="21"/>
        <end position="48"/>
    </location>
</feature>
<evidence type="ECO:0000313" key="3">
    <source>
        <dbReference type="EMBL" id="RST60420.1"/>
    </source>
</evidence>
<gene>
    <name evidence="3" type="ORF">D5F11_006155</name>
    <name evidence="2" type="ORF">J6TS1_43950</name>
</gene>
<sequence length="117" mass="13102">MDGLMAAKQREGDRKENMKQIYSWSCYLFLIISVLLSISIFSFFVLVGTSEMIIDTMIKSSYLLVPASIIMAVVSLTKKERTEISKISLLLTIVNLIVVRAFLCFGANFAPKNNGKI</sequence>
<dbReference type="Proteomes" id="UP000287296">
    <property type="component" value="Unassembled WGS sequence"/>
</dbReference>
<reference evidence="2 5" key="2">
    <citation type="submission" date="2021-03" db="EMBL/GenBank/DDBJ databases">
        <title>Antimicrobial resistance genes in bacteria isolated from Japanese honey, and their potential for conferring macrolide and lincosamide resistance in the American foulbrood pathogen Paenibacillus larvae.</title>
        <authorList>
            <person name="Okamoto M."/>
            <person name="Kumagai M."/>
            <person name="Kanamori H."/>
            <person name="Takamatsu D."/>
        </authorList>
    </citation>
    <scope>NUCLEOTIDE SEQUENCE [LARGE SCALE GENOMIC DNA]</scope>
    <source>
        <strain evidence="2 5">J6TS1</strain>
    </source>
</reference>
<protein>
    <submittedName>
        <fullName evidence="3">Uncharacterized protein</fullName>
    </submittedName>
</protein>
<keyword evidence="1" id="KW-0472">Membrane</keyword>
<name>A0A429XAI7_SIMTE</name>
<dbReference type="EMBL" id="BORJ01000015">
    <property type="protein sequence ID" value="GIN98525.1"/>
    <property type="molecule type" value="Genomic_DNA"/>
</dbReference>
<feature type="transmembrane region" description="Helical" evidence="1">
    <location>
        <begin position="89"/>
        <end position="110"/>
    </location>
</feature>
<dbReference type="AlphaFoldDB" id="A0A429XAI7"/>
<feature type="transmembrane region" description="Helical" evidence="1">
    <location>
        <begin position="60"/>
        <end position="77"/>
    </location>
</feature>
<dbReference type="RefSeq" id="WP_120115495.1">
    <property type="nucleotide sequence ID" value="NZ_BORJ01000015.1"/>
</dbReference>
<evidence type="ECO:0000313" key="5">
    <source>
        <dbReference type="Proteomes" id="UP000680670"/>
    </source>
</evidence>
<proteinExistence type="predicted"/>
<comment type="caution">
    <text evidence="3">The sequence shown here is derived from an EMBL/GenBank/DDBJ whole genome shotgun (WGS) entry which is preliminary data.</text>
</comment>
<evidence type="ECO:0000313" key="4">
    <source>
        <dbReference type="Proteomes" id="UP000287296"/>
    </source>
</evidence>
<keyword evidence="1" id="KW-1133">Transmembrane helix</keyword>
<reference evidence="3 4" key="1">
    <citation type="submission" date="2018-12" db="EMBL/GenBank/DDBJ databases">
        <authorList>
            <person name="Sun L."/>
            <person name="Chen Z."/>
        </authorList>
    </citation>
    <scope>NUCLEOTIDE SEQUENCE [LARGE SCALE GENOMIC DNA]</scope>
    <source>
        <strain evidence="3 4">LMG 29736</strain>
    </source>
</reference>
<keyword evidence="1" id="KW-0812">Transmembrane</keyword>
<evidence type="ECO:0000313" key="2">
    <source>
        <dbReference type="EMBL" id="GIN98525.1"/>
    </source>
</evidence>
<organism evidence="3 4">
    <name type="scientific">Siminovitchia terrae</name>
    <name type="common">Bacillus terrae</name>
    <dbReference type="NCBI Taxonomy" id="1914933"/>
    <lineage>
        <taxon>Bacteria</taxon>
        <taxon>Bacillati</taxon>
        <taxon>Bacillota</taxon>
        <taxon>Bacilli</taxon>
        <taxon>Bacillales</taxon>
        <taxon>Bacillaceae</taxon>
        <taxon>Siminovitchia</taxon>
    </lineage>
</organism>